<comment type="caution">
    <text evidence="3">The sequence shown here is derived from an EMBL/GenBank/DDBJ whole genome shotgun (WGS) entry which is preliminary data.</text>
</comment>
<gene>
    <name evidence="3" type="ORF">GMARGA_LOCUS15872</name>
</gene>
<feature type="region of interest" description="Disordered" evidence="1">
    <location>
        <begin position="362"/>
        <end position="395"/>
    </location>
</feature>
<sequence>MGFFSKILRKVFSVKHQDIAGERSISIITTNRTSTGARRDWRSGFKQIDELIHEMRLEYPDPSQHLIWIPFSEFMKCKQINCGGFSIIYEATWIPSGQTVALKCLKDSQDISLDFLNEIKSHWVLFLQPQFLRCYGITQQPSTGEFMMVTQYAPNGDLYTYLQKHKKLTWKEKIQIIKQITRALGEMHKRDLIHGDLHSGNIMNIDRSHFVLGDVGLCGPAGRLNRTRPYDNIPHDIDLVKDICRGKRPPIPFGTPSFYSELMKSCWDDNPLNRPDAIEISKTIYHWLVDNSLDSCMRKNSKKSHFGRLHNKKVTHPDAVYHSRLLDFKEIKEMRLRQYLSLNLPHSTYDQDFLEEISQLENDTDNQSQPSHDVTNNLQPSRDDHNPRNTYNFTSNIRNSFTSKYLPRSKENFKISSPTRDIYSFLPQTPKQYNGSTTNISKSFEADKSGTSATNSIKNKSNTEGRPNAASVFIPEDDIQALQTFWALNGANSSRSNLSI</sequence>
<dbReference type="PROSITE" id="PS50011">
    <property type="entry name" value="PROTEIN_KINASE_DOM"/>
    <property type="match status" value="1"/>
</dbReference>
<proteinExistence type="predicted"/>
<evidence type="ECO:0000259" key="2">
    <source>
        <dbReference type="PROSITE" id="PS50011"/>
    </source>
</evidence>
<feature type="region of interest" description="Disordered" evidence="1">
    <location>
        <begin position="426"/>
        <end position="468"/>
    </location>
</feature>
<dbReference type="Gene3D" id="1.10.510.10">
    <property type="entry name" value="Transferase(Phosphotransferase) domain 1"/>
    <property type="match status" value="2"/>
</dbReference>
<dbReference type="InterPro" id="IPR000719">
    <property type="entry name" value="Prot_kinase_dom"/>
</dbReference>
<dbReference type="EMBL" id="CAJVQB010011201">
    <property type="protein sequence ID" value="CAG8745941.1"/>
    <property type="molecule type" value="Genomic_DNA"/>
</dbReference>
<dbReference type="InterPro" id="IPR051681">
    <property type="entry name" value="Ser/Thr_Kinases-Pseudokinases"/>
</dbReference>
<dbReference type="SUPFAM" id="SSF56112">
    <property type="entry name" value="Protein kinase-like (PK-like)"/>
    <property type="match status" value="1"/>
</dbReference>
<feature type="compositionally biased region" description="Polar residues" evidence="1">
    <location>
        <begin position="362"/>
        <end position="380"/>
    </location>
</feature>
<evidence type="ECO:0000256" key="1">
    <source>
        <dbReference type="SAM" id="MobiDB-lite"/>
    </source>
</evidence>
<keyword evidence="4" id="KW-1185">Reference proteome</keyword>
<feature type="domain" description="Protein kinase" evidence="2">
    <location>
        <begin position="74"/>
        <end position="349"/>
    </location>
</feature>
<dbReference type="Proteomes" id="UP000789901">
    <property type="component" value="Unassembled WGS sequence"/>
</dbReference>
<feature type="compositionally biased region" description="Polar residues" evidence="1">
    <location>
        <begin position="449"/>
        <end position="465"/>
    </location>
</feature>
<evidence type="ECO:0000313" key="3">
    <source>
        <dbReference type="EMBL" id="CAG8745941.1"/>
    </source>
</evidence>
<reference evidence="3 4" key="1">
    <citation type="submission" date="2021-06" db="EMBL/GenBank/DDBJ databases">
        <authorList>
            <person name="Kallberg Y."/>
            <person name="Tangrot J."/>
            <person name="Rosling A."/>
        </authorList>
    </citation>
    <scope>NUCLEOTIDE SEQUENCE [LARGE SCALE GENOMIC DNA]</scope>
    <source>
        <strain evidence="3 4">120-4 pot B 10/14</strain>
    </source>
</reference>
<name>A0ABN7VAX7_GIGMA</name>
<dbReference type="InterPro" id="IPR011009">
    <property type="entry name" value="Kinase-like_dom_sf"/>
</dbReference>
<protein>
    <submittedName>
        <fullName evidence="3">42011_t:CDS:1</fullName>
    </submittedName>
</protein>
<accession>A0ABN7VAX7</accession>
<dbReference type="InterPro" id="IPR001245">
    <property type="entry name" value="Ser-Thr/Tyr_kinase_cat_dom"/>
</dbReference>
<feature type="compositionally biased region" description="Polar residues" evidence="1">
    <location>
        <begin position="426"/>
        <end position="442"/>
    </location>
</feature>
<dbReference type="Pfam" id="PF07714">
    <property type="entry name" value="PK_Tyr_Ser-Thr"/>
    <property type="match status" value="1"/>
</dbReference>
<evidence type="ECO:0000313" key="4">
    <source>
        <dbReference type="Proteomes" id="UP000789901"/>
    </source>
</evidence>
<organism evidence="3 4">
    <name type="scientific">Gigaspora margarita</name>
    <dbReference type="NCBI Taxonomy" id="4874"/>
    <lineage>
        <taxon>Eukaryota</taxon>
        <taxon>Fungi</taxon>
        <taxon>Fungi incertae sedis</taxon>
        <taxon>Mucoromycota</taxon>
        <taxon>Glomeromycotina</taxon>
        <taxon>Glomeromycetes</taxon>
        <taxon>Diversisporales</taxon>
        <taxon>Gigasporaceae</taxon>
        <taxon>Gigaspora</taxon>
    </lineage>
</organism>
<dbReference type="PANTHER" id="PTHR44329">
    <property type="entry name" value="SERINE/THREONINE-PROTEIN KINASE TNNI3K-RELATED"/>
    <property type="match status" value="1"/>
</dbReference>